<dbReference type="EMBL" id="CP041040">
    <property type="protein sequence ID" value="QDE33500.1"/>
    <property type="molecule type" value="Genomic_DNA"/>
</dbReference>
<keyword evidence="1" id="KW-1133">Transmembrane helix</keyword>
<feature type="transmembrane region" description="Helical" evidence="1">
    <location>
        <begin position="24"/>
        <end position="45"/>
    </location>
</feature>
<feature type="transmembrane region" description="Helical" evidence="1">
    <location>
        <begin position="51"/>
        <end position="68"/>
    </location>
</feature>
<evidence type="ECO:0000313" key="3">
    <source>
        <dbReference type="Proteomes" id="UP000316125"/>
    </source>
</evidence>
<dbReference type="AlphaFoldDB" id="A0A4Y5YL28"/>
<keyword evidence="1" id="KW-0472">Membrane</keyword>
<proteinExistence type="predicted"/>
<evidence type="ECO:0000256" key="1">
    <source>
        <dbReference type="SAM" id="Phobius"/>
    </source>
</evidence>
<keyword evidence="1" id="KW-0812">Transmembrane</keyword>
<dbReference type="RefSeq" id="WP_140035796.1">
    <property type="nucleotide sequence ID" value="NZ_CP041040.1"/>
</dbReference>
<organism evidence="2 3">
    <name type="scientific">Microbacterium foliorum</name>
    <dbReference type="NCBI Taxonomy" id="104336"/>
    <lineage>
        <taxon>Bacteria</taxon>
        <taxon>Bacillati</taxon>
        <taxon>Actinomycetota</taxon>
        <taxon>Actinomycetes</taxon>
        <taxon>Micrococcales</taxon>
        <taxon>Microbacteriaceae</taxon>
        <taxon>Microbacterium</taxon>
    </lineage>
</organism>
<dbReference type="Proteomes" id="UP000316125">
    <property type="component" value="Chromosome"/>
</dbReference>
<sequence>MTSQEQEPASSLIHQPPELQRRRVFAITMLALWVAALGLSIFGLVMGNPNWLTLILGTGFTVYSLVLLRRVRKDVQAFETEHGVDAAIQR</sequence>
<gene>
    <name evidence="2" type="ORF">FIV50_00980</name>
</gene>
<accession>A0A4Y5YL28</accession>
<dbReference type="OrthoDB" id="5081853at2"/>
<reference evidence="2 3" key="1">
    <citation type="submission" date="2019-06" db="EMBL/GenBank/DDBJ databases">
        <title>Complete genome of Microbacterium foliorum M2.</title>
        <authorList>
            <person name="Cao G."/>
        </authorList>
    </citation>
    <scope>NUCLEOTIDE SEQUENCE [LARGE SCALE GENOMIC DNA]</scope>
    <source>
        <strain evidence="2 3">M2</strain>
    </source>
</reference>
<evidence type="ECO:0000313" key="2">
    <source>
        <dbReference type="EMBL" id="QDE33500.1"/>
    </source>
</evidence>
<protein>
    <submittedName>
        <fullName evidence="2">Uncharacterized protein</fullName>
    </submittedName>
</protein>
<name>A0A4Y5YL28_9MICO</name>